<name>A0A9Q1N265_9SOLA</name>
<feature type="compositionally biased region" description="Low complexity" evidence="1">
    <location>
        <begin position="113"/>
        <end position="124"/>
    </location>
</feature>
<keyword evidence="3" id="KW-1185">Reference proteome</keyword>
<feature type="compositionally biased region" description="Basic and acidic residues" evidence="1">
    <location>
        <begin position="96"/>
        <end position="111"/>
    </location>
</feature>
<accession>A0A9Q1N265</accession>
<evidence type="ECO:0000256" key="1">
    <source>
        <dbReference type="SAM" id="MobiDB-lite"/>
    </source>
</evidence>
<comment type="caution">
    <text evidence="2">The sequence shown here is derived from an EMBL/GenBank/DDBJ whole genome shotgun (WGS) entry which is preliminary data.</text>
</comment>
<evidence type="ECO:0000313" key="2">
    <source>
        <dbReference type="EMBL" id="KAJ8574427.1"/>
    </source>
</evidence>
<feature type="region of interest" description="Disordered" evidence="1">
    <location>
        <begin position="47"/>
        <end position="154"/>
    </location>
</feature>
<dbReference type="AlphaFoldDB" id="A0A9Q1N265"/>
<protein>
    <submittedName>
        <fullName evidence="2">Uncharacterized protein</fullName>
    </submittedName>
</protein>
<organism evidence="2 3">
    <name type="scientific">Anisodus acutangulus</name>
    <dbReference type="NCBI Taxonomy" id="402998"/>
    <lineage>
        <taxon>Eukaryota</taxon>
        <taxon>Viridiplantae</taxon>
        <taxon>Streptophyta</taxon>
        <taxon>Embryophyta</taxon>
        <taxon>Tracheophyta</taxon>
        <taxon>Spermatophyta</taxon>
        <taxon>Magnoliopsida</taxon>
        <taxon>eudicotyledons</taxon>
        <taxon>Gunneridae</taxon>
        <taxon>Pentapetalae</taxon>
        <taxon>asterids</taxon>
        <taxon>lamiids</taxon>
        <taxon>Solanales</taxon>
        <taxon>Solanaceae</taxon>
        <taxon>Solanoideae</taxon>
        <taxon>Hyoscyameae</taxon>
        <taxon>Anisodus</taxon>
    </lineage>
</organism>
<proteinExistence type="predicted"/>
<dbReference type="OrthoDB" id="757982at2759"/>
<evidence type="ECO:0000313" key="3">
    <source>
        <dbReference type="Proteomes" id="UP001152561"/>
    </source>
</evidence>
<feature type="compositionally biased region" description="Polar residues" evidence="1">
    <location>
        <begin position="86"/>
        <end position="95"/>
    </location>
</feature>
<feature type="compositionally biased region" description="Basic and acidic residues" evidence="1">
    <location>
        <begin position="47"/>
        <end position="61"/>
    </location>
</feature>
<gene>
    <name evidence="2" type="ORF">K7X08_026232</name>
</gene>
<reference evidence="3" key="1">
    <citation type="journal article" date="2023" name="Proc. Natl. Acad. Sci. U.S.A.">
        <title>Genomic and structural basis for evolution of tropane alkaloid biosynthesis.</title>
        <authorList>
            <person name="Wanga Y.-J."/>
            <person name="Taina T."/>
            <person name="Yua J.-Y."/>
            <person name="Lia J."/>
            <person name="Xua B."/>
            <person name="Chenc J."/>
            <person name="D'Auriad J.C."/>
            <person name="Huanga J.-P."/>
            <person name="Huanga S.-X."/>
        </authorList>
    </citation>
    <scope>NUCLEOTIDE SEQUENCE [LARGE SCALE GENOMIC DNA]</scope>
    <source>
        <strain evidence="3">cv. KIB-2019</strain>
    </source>
</reference>
<dbReference type="EMBL" id="JAJAGQ010000001">
    <property type="protein sequence ID" value="KAJ8574427.1"/>
    <property type="molecule type" value="Genomic_DNA"/>
</dbReference>
<dbReference type="Proteomes" id="UP001152561">
    <property type="component" value="Unassembled WGS sequence"/>
</dbReference>
<sequence>MICMNELCRTTASTEWKKGWSLKTGGFAKLCYNCGLHLQASENYGRGEVEDHNKQQEKNQVETHNAFDILGNPEEEKHQIEEGDNAESNKSAKKGSTTDKNQEQCNEEKTVQKSKSLQSSSKSSKSGKHKDVEEAVVPEDEINSNNNEEIMEGKKRQKELMMITWYQAAV</sequence>